<dbReference type="GO" id="GO:0006364">
    <property type="term" value="P:rRNA processing"/>
    <property type="evidence" value="ECO:0007669"/>
    <property type="project" value="UniProtKB-KW"/>
</dbReference>
<dbReference type="PANTHER" id="PTHR47959">
    <property type="entry name" value="ATP-DEPENDENT RNA HELICASE RHLE-RELATED"/>
    <property type="match status" value="1"/>
</dbReference>
<keyword evidence="14" id="KW-0694">RNA-binding</keyword>
<dbReference type="GO" id="GO:0005654">
    <property type="term" value="C:nucleoplasm"/>
    <property type="evidence" value="ECO:0007669"/>
    <property type="project" value="UniProtKB-SubCell"/>
</dbReference>
<organism evidence="23 24">
    <name type="scientific">Hymenochirus boettgeri</name>
    <name type="common">Congo dwarf clawed frog</name>
    <dbReference type="NCBI Taxonomy" id="247094"/>
    <lineage>
        <taxon>Eukaryota</taxon>
        <taxon>Metazoa</taxon>
        <taxon>Chordata</taxon>
        <taxon>Craniata</taxon>
        <taxon>Vertebrata</taxon>
        <taxon>Euteleostomi</taxon>
        <taxon>Amphibia</taxon>
        <taxon>Batrachia</taxon>
        <taxon>Anura</taxon>
        <taxon>Pipoidea</taxon>
        <taxon>Pipidae</taxon>
        <taxon>Pipinae</taxon>
        <taxon>Hymenochirus</taxon>
    </lineage>
</organism>
<evidence type="ECO:0000256" key="5">
    <source>
        <dbReference type="ARBA" id="ARBA00006517"/>
    </source>
</evidence>
<feature type="domain" description="Helicase ATP-binding" evidence="21">
    <location>
        <begin position="210"/>
        <end position="388"/>
    </location>
</feature>
<sequence>MPGRINTDDMESGSKKKMKMSETPLSKKGKRKLQNGEAEDLDLEHGTKLMNGDANNNQTPKLKKKKSAVKSDPFATAELCDEEQQDPSPPKQKKIKKKKLKEGKEESEPQEETNKLEPEINGEKNEKKKKKTKKTVEDSNEPAPKKMKMDSPEIATTQECEEKETSKEEEEINQEKKDGDFSNYPISCETIKNLKAKGVAYLFPIQAKTFHTVFSGKDVVVQARTGTGKTFSFAIPLVEKLNEEQPLARGRAPRVLILTPTRELAIQITNEVRSITKKMKVCCFYGGTPYQNQVFSIKEGIDFLVGTPGRVRDLIQNHRLDLTVLKHVVLDEVDMMFDMGFSEQVEEILSQRYKAEPEENPQTLLFSATCPDWMYNVAKKYMKKEYEKIDLVGHRSQRAAITVEHLAIECTRSQKAAILGDIVQVYSGSHGKTIIFCDSKLEAHELSTNCGSLKQTAKPLHGDLQQKEREVILKGFRQGSFEVLIATNVAARGLDIPEVDLVVLFSAPKEADAYVHRSGRTGRAGRTGICISLCEPWERHYLRNVERSTGIKFKRVGIPSVLNVAQSSSADAIKSLEAVPLDVIEHFKEYAEEFIEKKGALNALAAALAHISGATSMKQRSMLSMETGYVTVLLKCSVPIHTLSYAWRSIKEQLGEDVDSKIHRMSMLKDSMGVCFDVRSENLQSMQDSWKDSRRWEFTVATELPELQESERDLNSSRNRGFGGRGRRPFDRNNSRNSRRGGGGGRGRNRNSNGGFRRGR</sequence>
<protein>
    <recommendedName>
        <fullName evidence="6">RNA helicase</fullName>
        <ecNumber evidence="6">3.6.4.13</ecNumber>
    </recommendedName>
</protein>
<dbReference type="Pfam" id="PF08152">
    <property type="entry name" value="GUCT"/>
    <property type="match status" value="1"/>
</dbReference>
<dbReference type="InterPro" id="IPR014001">
    <property type="entry name" value="Helicase_ATP-bd"/>
</dbReference>
<evidence type="ECO:0000256" key="2">
    <source>
        <dbReference type="ARBA" id="ARBA00004514"/>
    </source>
</evidence>
<dbReference type="GO" id="GO:0005829">
    <property type="term" value="C:cytosol"/>
    <property type="evidence" value="ECO:0007669"/>
    <property type="project" value="UniProtKB-SubCell"/>
</dbReference>
<evidence type="ECO:0000256" key="9">
    <source>
        <dbReference type="ARBA" id="ARBA00022737"/>
    </source>
</evidence>
<feature type="compositionally biased region" description="Low complexity" evidence="20">
    <location>
        <begin position="750"/>
        <end position="760"/>
    </location>
</feature>
<proteinExistence type="inferred from homology"/>
<evidence type="ECO:0000259" key="22">
    <source>
        <dbReference type="PROSITE" id="PS51194"/>
    </source>
</evidence>
<dbReference type="Proteomes" id="UP000812440">
    <property type="component" value="Chromosome 7"/>
</dbReference>
<evidence type="ECO:0000256" key="20">
    <source>
        <dbReference type="SAM" id="MobiDB-lite"/>
    </source>
</evidence>
<keyword evidence="16" id="KW-0804">Transcription</keyword>
<comment type="caution">
    <text evidence="23">The sequence shown here is derived from an EMBL/GenBank/DDBJ whole genome shotgun (WGS) entry which is preliminary data.</text>
</comment>
<dbReference type="Gene3D" id="3.40.50.300">
    <property type="entry name" value="P-loop containing nucleotide triphosphate hydrolases"/>
    <property type="match status" value="2"/>
</dbReference>
<dbReference type="Pfam" id="PF26142">
    <property type="entry name" value="DD_DDX21-DDX50"/>
    <property type="match status" value="1"/>
</dbReference>
<dbReference type="InterPro" id="IPR012562">
    <property type="entry name" value="GUCT"/>
</dbReference>
<dbReference type="InterPro" id="IPR001650">
    <property type="entry name" value="Helicase_C-like"/>
</dbReference>
<keyword evidence="7" id="KW-0963">Cytoplasm</keyword>
<keyword evidence="24" id="KW-1185">Reference proteome</keyword>
<feature type="domain" description="Helicase C-terminal" evidence="22">
    <location>
        <begin position="421"/>
        <end position="570"/>
    </location>
</feature>
<feature type="compositionally biased region" description="Basic and acidic residues" evidence="20">
    <location>
        <begin position="102"/>
        <end position="126"/>
    </location>
</feature>
<dbReference type="InterPro" id="IPR050079">
    <property type="entry name" value="DEAD_box_RNA_helicase"/>
</dbReference>
<dbReference type="CDD" id="cd12936">
    <property type="entry name" value="GUCT_RHII_Gualpha_beta"/>
    <property type="match status" value="1"/>
</dbReference>
<dbReference type="Pfam" id="PF00270">
    <property type="entry name" value="DEAD"/>
    <property type="match status" value="1"/>
</dbReference>
<evidence type="ECO:0000256" key="4">
    <source>
        <dbReference type="ARBA" id="ARBA00004642"/>
    </source>
</evidence>
<evidence type="ECO:0000313" key="23">
    <source>
        <dbReference type="EMBL" id="KAG8435275.1"/>
    </source>
</evidence>
<dbReference type="GO" id="GO:0005739">
    <property type="term" value="C:mitochondrion"/>
    <property type="evidence" value="ECO:0007669"/>
    <property type="project" value="UniProtKB-SubCell"/>
</dbReference>
<dbReference type="SUPFAM" id="SSF54928">
    <property type="entry name" value="RNA-binding domain, RBD"/>
    <property type="match status" value="1"/>
</dbReference>
<dbReference type="SMART" id="SM00487">
    <property type="entry name" value="DEXDc"/>
    <property type="match status" value="1"/>
</dbReference>
<evidence type="ECO:0000256" key="16">
    <source>
        <dbReference type="ARBA" id="ARBA00023163"/>
    </source>
</evidence>
<keyword evidence="12" id="KW-0347">Helicase</keyword>
<evidence type="ECO:0000256" key="10">
    <source>
        <dbReference type="ARBA" id="ARBA00022741"/>
    </source>
</evidence>
<dbReference type="AlphaFoldDB" id="A0A8T2IQQ4"/>
<dbReference type="Gene3D" id="3.30.70.2280">
    <property type="match status" value="1"/>
</dbReference>
<dbReference type="GO" id="GO:0003724">
    <property type="term" value="F:RNA helicase activity"/>
    <property type="evidence" value="ECO:0007669"/>
    <property type="project" value="UniProtKB-EC"/>
</dbReference>
<dbReference type="PANTHER" id="PTHR47959:SF19">
    <property type="entry name" value="NUCLEOLAR RNA HELICASE 2-A"/>
    <property type="match status" value="1"/>
</dbReference>
<keyword evidence="15" id="KW-0496">Mitochondrion</keyword>
<evidence type="ECO:0000256" key="13">
    <source>
        <dbReference type="ARBA" id="ARBA00022840"/>
    </source>
</evidence>
<dbReference type="GO" id="GO:0003723">
    <property type="term" value="F:RNA binding"/>
    <property type="evidence" value="ECO:0007669"/>
    <property type="project" value="UniProtKB-KW"/>
</dbReference>
<keyword evidence="13" id="KW-0067">ATP-binding</keyword>
<keyword evidence="10" id="KW-0547">Nucleotide-binding</keyword>
<dbReference type="InterPro" id="IPR011545">
    <property type="entry name" value="DEAD/DEAH_box_helicase_dom"/>
</dbReference>
<dbReference type="FunFam" id="3.30.70.2280:FF:000001">
    <property type="entry name" value="ATP-dependent RNA helicase DDX50"/>
    <property type="match status" value="1"/>
</dbReference>
<evidence type="ECO:0000256" key="18">
    <source>
        <dbReference type="ARBA" id="ARBA00049390"/>
    </source>
</evidence>
<keyword evidence="9" id="KW-0677">Repeat</keyword>
<dbReference type="InterPro" id="IPR027417">
    <property type="entry name" value="P-loop_NTPase"/>
</dbReference>
<feature type="compositionally biased region" description="Acidic residues" evidence="20">
    <location>
        <begin position="159"/>
        <end position="172"/>
    </location>
</feature>
<evidence type="ECO:0000256" key="15">
    <source>
        <dbReference type="ARBA" id="ARBA00023128"/>
    </source>
</evidence>
<reference evidence="23" key="1">
    <citation type="thesis" date="2020" institute="ProQuest LLC" country="789 East Eisenhower Parkway, Ann Arbor, MI, USA">
        <title>Comparative Genomics and Chromosome Evolution.</title>
        <authorList>
            <person name="Mudd A.B."/>
        </authorList>
    </citation>
    <scope>NUCLEOTIDE SEQUENCE</scope>
    <source>
        <strain evidence="23">Female2</strain>
        <tissue evidence="23">Blood</tissue>
    </source>
</reference>
<name>A0A8T2IQQ4_9PIPI</name>
<dbReference type="EC" id="3.6.4.13" evidence="6"/>
<evidence type="ECO:0000313" key="24">
    <source>
        <dbReference type="Proteomes" id="UP000812440"/>
    </source>
</evidence>
<dbReference type="FunFam" id="3.40.50.300:FF:000666">
    <property type="entry name" value="ATP-dependent RNA helicase DDX50"/>
    <property type="match status" value="1"/>
</dbReference>
<keyword evidence="11" id="KW-0378">Hydrolase</keyword>
<evidence type="ECO:0000256" key="14">
    <source>
        <dbReference type="ARBA" id="ARBA00022884"/>
    </source>
</evidence>
<comment type="similarity">
    <text evidence="5">Belongs to the DEAD box helicase family. DDX21/DDX50 subfamily.</text>
</comment>
<dbReference type="InterPro" id="IPR035979">
    <property type="entry name" value="RBD_domain_sf"/>
</dbReference>
<feature type="region of interest" description="Disordered" evidence="20">
    <location>
        <begin position="1"/>
        <end position="180"/>
    </location>
</feature>
<evidence type="ECO:0000256" key="1">
    <source>
        <dbReference type="ARBA" id="ARBA00004173"/>
    </source>
</evidence>
<dbReference type="PROSITE" id="PS51192">
    <property type="entry name" value="HELICASE_ATP_BIND_1"/>
    <property type="match status" value="1"/>
</dbReference>
<evidence type="ECO:0000256" key="12">
    <source>
        <dbReference type="ARBA" id="ARBA00022806"/>
    </source>
</evidence>
<feature type="compositionally biased region" description="Basic residues" evidence="20">
    <location>
        <begin position="91"/>
        <end position="101"/>
    </location>
</feature>
<dbReference type="InterPro" id="IPR059027">
    <property type="entry name" value="DD_DDX21-DDX50"/>
</dbReference>
<dbReference type="SMART" id="SM00490">
    <property type="entry name" value="HELICc"/>
    <property type="match status" value="1"/>
</dbReference>
<comment type="function">
    <text evidence="19">RNA helicase that acts as a sensor of the transcriptional status of both RNA polymerase (Pol) I and II: promotes ribosomal RNA (rRNA) processing and transcription from polymerase II (Pol II). Binds various RNAs, such as rRNAs, snoRNAs, 7SK and, at lower extent, mRNAs. In the nucleolus, localizes to rDNA locus, where it directly binds rRNAs and snoRNAs, and promotes rRNA transcription, processing and modification. Required for rRNA 2'-O-methylation, possibly by promoting the recruitment of late-acting snoRNAs SNORD56 and SNORD58 with pre-ribosomal complexes. In the nucleoplasm, binds 7SK RNA and is recruited to the promoters of Pol II-transcribed genes: acts by facilitating the release of P-TEFb from inhibitory 7SK snRNP in a manner that is dependent on its helicase activity, thereby promoting transcription of its target genes. Required to prevent R-loop-associated DNA damage and transcription-associated genomic instability.</text>
</comment>
<evidence type="ECO:0000256" key="8">
    <source>
        <dbReference type="ARBA" id="ARBA00022552"/>
    </source>
</evidence>
<keyword evidence="8" id="KW-0698">rRNA processing</keyword>
<dbReference type="PROSITE" id="PS51194">
    <property type="entry name" value="HELICASE_CTER"/>
    <property type="match status" value="1"/>
</dbReference>
<evidence type="ECO:0000256" key="3">
    <source>
        <dbReference type="ARBA" id="ARBA00004604"/>
    </source>
</evidence>
<dbReference type="OrthoDB" id="4255at2759"/>
<dbReference type="FunFam" id="3.40.50.300:FF:001168">
    <property type="entry name" value="nucleolar RNA helicase 2"/>
    <property type="match status" value="1"/>
</dbReference>
<dbReference type="CDD" id="cd18787">
    <property type="entry name" value="SF2_C_DEAD"/>
    <property type="match status" value="1"/>
</dbReference>
<dbReference type="GO" id="GO:0016787">
    <property type="term" value="F:hydrolase activity"/>
    <property type="evidence" value="ECO:0007669"/>
    <property type="project" value="UniProtKB-KW"/>
</dbReference>
<comment type="catalytic activity">
    <reaction evidence="18">
        <text>ATP + H2O = ADP + phosphate + H(+)</text>
        <dbReference type="Rhea" id="RHEA:13065"/>
        <dbReference type="ChEBI" id="CHEBI:15377"/>
        <dbReference type="ChEBI" id="CHEBI:15378"/>
        <dbReference type="ChEBI" id="CHEBI:30616"/>
        <dbReference type="ChEBI" id="CHEBI:43474"/>
        <dbReference type="ChEBI" id="CHEBI:456216"/>
        <dbReference type="EC" id="3.6.4.13"/>
    </reaction>
    <physiologicalReaction direction="left-to-right" evidence="18">
        <dbReference type="Rhea" id="RHEA:13066"/>
    </physiologicalReaction>
</comment>
<evidence type="ECO:0000259" key="21">
    <source>
        <dbReference type="PROSITE" id="PS51192"/>
    </source>
</evidence>
<evidence type="ECO:0000256" key="6">
    <source>
        <dbReference type="ARBA" id="ARBA00012552"/>
    </source>
</evidence>
<comment type="subcellular location">
    <subcellularLocation>
        <location evidence="2">Cytoplasm</location>
        <location evidence="2">Cytosol</location>
    </subcellularLocation>
    <subcellularLocation>
        <location evidence="1">Mitochondrion</location>
    </subcellularLocation>
    <subcellularLocation>
        <location evidence="3">Nucleus</location>
        <location evidence="3">Nucleolus</location>
    </subcellularLocation>
    <subcellularLocation>
        <location evidence="4">Nucleus</location>
        <location evidence="4">Nucleoplasm</location>
    </subcellularLocation>
</comment>
<gene>
    <name evidence="23" type="ORF">GDO86_013286</name>
</gene>
<accession>A0A8T2IQQ4</accession>
<evidence type="ECO:0000256" key="7">
    <source>
        <dbReference type="ARBA" id="ARBA00022490"/>
    </source>
</evidence>
<evidence type="ECO:0000256" key="17">
    <source>
        <dbReference type="ARBA" id="ARBA00023242"/>
    </source>
</evidence>
<evidence type="ECO:0000256" key="19">
    <source>
        <dbReference type="ARBA" id="ARBA00055426"/>
    </source>
</evidence>
<dbReference type="GO" id="GO:0005730">
    <property type="term" value="C:nucleolus"/>
    <property type="evidence" value="ECO:0007669"/>
    <property type="project" value="UniProtKB-SubCell"/>
</dbReference>
<dbReference type="EMBL" id="JAACNH010000008">
    <property type="protein sequence ID" value="KAG8435275.1"/>
    <property type="molecule type" value="Genomic_DNA"/>
</dbReference>
<evidence type="ECO:0000256" key="11">
    <source>
        <dbReference type="ARBA" id="ARBA00022801"/>
    </source>
</evidence>
<dbReference type="GO" id="GO:0005524">
    <property type="term" value="F:ATP binding"/>
    <property type="evidence" value="ECO:0007669"/>
    <property type="project" value="UniProtKB-KW"/>
</dbReference>
<dbReference type="SUPFAM" id="SSF52540">
    <property type="entry name" value="P-loop containing nucleoside triphosphate hydrolases"/>
    <property type="match status" value="1"/>
</dbReference>
<feature type="region of interest" description="Disordered" evidence="20">
    <location>
        <begin position="708"/>
        <end position="760"/>
    </location>
</feature>
<dbReference type="EMBL" id="JAACNH010000008">
    <property type="protein sequence ID" value="KAG8435276.1"/>
    <property type="molecule type" value="Genomic_DNA"/>
</dbReference>
<keyword evidence="17" id="KW-0539">Nucleus</keyword>
<dbReference type="Pfam" id="PF00271">
    <property type="entry name" value="Helicase_C"/>
    <property type="match status" value="1"/>
</dbReference>